<evidence type="ECO:0000256" key="1">
    <source>
        <dbReference type="SAM" id="MobiDB-lite"/>
    </source>
</evidence>
<dbReference type="CDD" id="cd00132">
    <property type="entry name" value="CRIB"/>
    <property type="match status" value="1"/>
</dbReference>
<dbReference type="PANTHER" id="PTHR46325">
    <property type="entry name" value="CRIB DOMAIN-CONTAINING PROTEIN RIC8"/>
    <property type="match status" value="1"/>
</dbReference>
<dbReference type="Pfam" id="PF00786">
    <property type="entry name" value="PBD"/>
    <property type="match status" value="1"/>
</dbReference>
<dbReference type="AlphaFoldDB" id="A0A8X7ZVI6"/>
<keyword evidence="4" id="KW-1185">Reference proteome</keyword>
<evidence type="ECO:0000259" key="2">
    <source>
        <dbReference type="PROSITE" id="PS50108"/>
    </source>
</evidence>
<feature type="compositionally biased region" description="Basic and acidic residues" evidence="1">
    <location>
        <begin position="207"/>
        <end position="216"/>
    </location>
</feature>
<dbReference type="Proteomes" id="UP000886885">
    <property type="component" value="Chromosome 5A"/>
</dbReference>
<sequence length="321" mass="35037">MSNNKMKGLLKGLRYISQIFGMQFPSLKLLSNSSFNILMKQCKNGKQFMCCSMGDVDRNFNDVTDNDEEEPEMQIGFPTDVKHVAHIGWDGPSVNSPSWVNVILLNLFRIVDKNSSLISHLKLVMNEFQSQPEYSSAPSSLNRDAKEEGSAKWASEGSNRKGSQAPNSPAGAPSSPVGSHSSPTRDLPELPKSSRRRSSSGTSAESPSREKTDKPKQSRRSSRNGTKELDGTRTSRNHKDPCGESESPSNLPDIPKKSRRKKSKDASVEGSTSRSRSKAPAQEGGGESEMITKSSNSNEQRQNRGSSPSRDVEESGLSGIS</sequence>
<dbReference type="OrthoDB" id="4206278at2759"/>
<feature type="compositionally biased region" description="Polar residues" evidence="1">
    <location>
        <begin position="291"/>
        <end position="309"/>
    </location>
</feature>
<dbReference type="PANTHER" id="PTHR46325:SF39">
    <property type="entry name" value="CRIB DOMAIN-CONTAINING PROTEIN RIC8"/>
    <property type="match status" value="1"/>
</dbReference>
<organism evidence="3 4">
    <name type="scientific">Populus tomentosa</name>
    <name type="common">Chinese white poplar</name>
    <dbReference type="NCBI Taxonomy" id="118781"/>
    <lineage>
        <taxon>Eukaryota</taxon>
        <taxon>Viridiplantae</taxon>
        <taxon>Streptophyta</taxon>
        <taxon>Embryophyta</taxon>
        <taxon>Tracheophyta</taxon>
        <taxon>Spermatophyta</taxon>
        <taxon>Magnoliopsida</taxon>
        <taxon>eudicotyledons</taxon>
        <taxon>Gunneridae</taxon>
        <taxon>Pentapetalae</taxon>
        <taxon>rosids</taxon>
        <taxon>fabids</taxon>
        <taxon>Malpighiales</taxon>
        <taxon>Salicaceae</taxon>
        <taxon>Saliceae</taxon>
        <taxon>Populus</taxon>
    </lineage>
</organism>
<feature type="region of interest" description="Disordered" evidence="1">
    <location>
        <begin position="130"/>
        <end position="321"/>
    </location>
</feature>
<feature type="compositionally biased region" description="Basic and acidic residues" evidence="1">
    <location>
        <begin position="225"/>
        <end position="242"/>
    </location>
</feature>
<feature type="compositionally biased region" description="Low complexity" evidence="1">
    <location>
        <begin position="162"/>
        <end position="182"/>
    </location>
</feature>
<proteinExistence type="predicted"/>
<feature type="compositionally biased region" description="Polar residues" evidence="1">
    <location>
        <begin position="130"/>
        <end position="142"/>
    </location>
</feature>
<evidence type="ECO:0000313" key="4">
    <source>
        <dbReference type="Proteomes" id="UP000886885"/>
    </source>
</evidence>
<gene>
    <name evidence="3" type="ORF">POTOM_019987</name>
</gene>
<evidence type="ECO:0000313" key="3">
    <source>
        <dbReference type="EMBL" id="KAG6776476.1"/>
    </source>
</evidence>
<dbReference type="PROSITE" id="PS50108">
    <property type="entry name" value="CRIB"/>
    <property type="match status" value="1"/>
</dbReference>
<accession>A0A8X7ZVI6</accession>
<dbReference type="SMART" id="SM00285">
    <property type="entry name" value="PBD"/>
    <property type="match status" value="1"/>
</dbReference>
<dbReference type="EMBL" id="JAAWWB010000009">
    <property type="protein sequence ID" value="KAG6776476.1"/>
    <property type="molecule type" value="Genomic_DNA"/>
</dbReference>
<feature type="domain" description="CRIB" evidence="2">
    <location>
        <begin position="75"/>
        <end position="88"/>
    </location>
</feature>
<dbReference type="InterPro" id="IPR000095">
    <property type="entry name" value="CRIB_dom"/>
</dbReference>
<name>A0A8X7ZVI6_POPTO</name>
<reference evidence="3" key="1">
    <citation type="journal article" date="2020" name="bioRxiv">
        <title>Hybrid origin of Populus tomentosa Carr. identified through genome sequencing and phylogenomic analysis.</title>
        <authorList>
            <person name="An X."/>
            <person name="Gao K."/>
            <person name="Chen Z."/>
            <person name="Li J."/>
            <person name="Yang X."/>
            <person name="Yang X."/>
            <person name="Zhou J."/>
            <person name="Guo T."/>
            <person name="Zhao T."/>
            <person name="Huang S."/>
            <person name="Miao D."/>
            <person name="Khan W.U."/>
            <person name="Rao P."/>
            <person name="Ye M."/>
            <person name="Lei B."/>
            <person name="Liao W."/>
            <person name="Wang J."/>
            <person name="Ji L."/>
            <person name="Li Y."/>
            <person name="Guo B."/>
            <person name="Mustafa N.S."/>
            <person name="Li S."/>
            <person name="Yun Q."/>
            <person name="Keller S.R."/>
            <person name="Mao J."/>
            <person name="Zhang R."/>
            <person name="Strauss S.H."/>
        </authorList>
    </citation>
    <scope>NUCLEOTIDE SEQUENCE</scope>
    <source>
        <strain evidence="3">GM15</strain>
        <tissue evidence="3">Leaf</tissue>
    </source>
</reference>
<comment type="caution">
    <text evidence="3">The sequence shown here is derived from an EMBL/GenBank/DDBJ whole genome shotgun (WGS) entry which is preliminary data.</text>
</comment>
<protein>
    <recommendedName>
        <fullName evidence="2">CRIB domain-containing protein</fullName>
    </recommendedName>
</protein>